<comment type="caution">
    <text evidence="1">The sequence shown here is derived from an EMBL/GenBank/DDBJ whole genome shotgun (WGS) entry which is preliminary data.</text>
</comment>
<organism evidence="1 2">
    <name type="scientific">Ramazzottius varieornatus</name>
    <name type="common">Water bear</name>
    <name type="synonym">Tardigrade</name>
    <dbReference type="NCBI Taxonomy" id="947166"/>
    <lineage>
        <taxon>Eukaryota</taxon>
        <taxon>Metazoa</taxon>
        <taxon>Ecdysozoa</taxon>
        <taxon>Tardigrada</taxon>
        <taxon>Eutardigrada</taxon>
        <taxon>Parachela</taxon>
        <taxon>Hypsibioidea</taxon>
        <taxon>Ramazzottiidae</taxon>
        <taxon>Ramazzottius</taxon>
    </lineage>
</organism>
<evidence type="ECO:0000313" key="2">
    <source>
        <dbReference type="Proteomes" id="UP000186922"/>
    </source>
</evidence>
<sequence>MKRFILYSFPPFKFSVSTVKLVRSSILSGSVRVFSRVSDILFVYLCNERPAFRSPKFANSSCTQSKDMMRNKFTLHPCFSSLANEAQSSSSTQNLLSISLLSS</sequence>
<accession>A0A1D1UHA9</accession>
<keyword evidence="2" id="KW-1185">Reference proteome</keyword>
<dbReference type="Proteomes" id="UP000186922">
    <property type="component" value="Unassembled WGS sequence"/>
</dbReference>
<dbReference type="EMBL" id="BDGG01000001">
    <property type="protein sequence ID" value="GAU87775.1"/>
    <property type="molecule type" value="Genomic_DNA"/>
</dbReference>
<dbReference type="AlphaFoldDB" id="A0A1D1UHA9"/>
<name>A0A1D1UHA9_RAMVA</name>
<gene>
    <name evidence="1" type="primary">RvY_00573-1</name>
    <name evidence="1" type="synonym">RvY_00573.1</name>
    <name evidence="1" type="ORF">RvY_00573</name>
</gene>
<proteinExistence type="predicted"/>
<reference evidence="1 2" key="1">
    <citation type="journal article" date="2016" name="Nat. Commun.">
        <title>Extremotolerant tardigrade genome and improved radiotolerance of human cultured cells by tardigrade-unique protein.</title>
        <authorList>
            <person name="Hashimoto T."/>
            <person name="Horikawa D.D."/>
            <person name="Saito Y."/>
            <person name="Kuwahara H."/>
            <person name="Kozuka-Hata H."/>
            <person name="Shin-I T."/>
            <person name="Minakuchi Y."/>
            <person name="Ohishi K."/>
            <person name="Motoyama A."/>
            <person name="Aizu T."/>
            <person name="Enomoto A."/>
            <person name="Kondo K."/>
            <person name="Tanaka S."/>
            <person name="Hara Y."/>
            <person name="Koshikawa S."/>
            <person name="Sagara H."/>
            <person name="Miura T."/>
            <person name="Yokobori S."/>
            <person name="Miyagawa K."/>
            <person name="Suzuki Y."/>
            <person name="Kubo T."/>
            <person name="Oyama M."/>
            <person name="Kohara Y."/>
            <person name="Fujiyama A."/>
            <person name="Arakawa K."/>
            <person name="Katayama T."/>
            <person name="Toyoda A."/>
            <person name="Kunieda T."/>
        </authorList>
    </citation>
    <scope>NUCLEOTIDE SEQUENCE [LARGE SCALE GENOMIC DNA]</scope>
    <source>
        <strain evidence="1 2">YOKOZUNA-1</strain>
    </source>
</reference>
<evidence type="ECO:0000313" key="1">
    <source>
        <dbReference type="EMBL" id="GAU87775.1"/>
    </source>
</evidence>
<protein>
    <submittedName>
        <fullName evidence="1">Uncharacterized protein</fullName>
    </submittedName>
</protein>